<name>A0ACC3CIA4_PYRYE</name>
<dbReference type="EMBL" id="CM020620">
    <property type="protein sequence ID" value="KAK1869649.1"/>
    <property type="molecule type" value="Genomic_DNA"/>
</dbReference>
<keyword evidence="2" id="KW-1185">Reference proteome</keyword>
<protein>
    <submittedName>
        <fullName evidence="1">Uncharacterized protein</fullName>
    </submittedName>
</protein>
<comment type="caution">
    <text evidence="1">The sequence shown here is derived from an EMBL/GenBank/DDBJ whole genome shotgun (WGS) entry which is preliminary data.</text>
</comment>
<proteinExistence type="predicted"/>
<gene>
    <name evidence="1" type="ORF">I4F81_012119</name>
</gene>
<reference evidence="1" key="1">
    <citation type="submission" date="2019-11" db="EMBL/GenBank/DDBJ databases">
        <title>Nori genome reveals adaptations in red seaweeds to the harsh intertidal environment.</title>
        <authorList>
            <person name="Wang D."/>
            <person name="Mao Y."/>
        </authorList>
    </citation>
    <scope>NUCLEOTIDE SEQUENCE</scope>
    <source>
        <tissue evidence="1">Gametophyte</tissue>
    </source>
</reference>
<dbReference type="Proteomes" id="UP000798662">
    <property type="component" value="Chromosome 3"/>
</dbReference>
<organism evidence="1 2">
    <name type="scientific">Pyropia yezoensis</name>
    <name type="common">Susabi-nori</name>
    <name type="synonym">Porphyra yezoensis</name>
    <dbReference type="NCBI Taxonomy" id="2788"/>
    <lineage>
        <taxon>Eukaryota</taxon>
        <taxon>Rhodophyta</taxon>
        <taxon>Bangiophyceae</taxon>
        <taxon>Bangiales</taxon>
        <taxon>Bangiaceae</taxon>
        <taxon>Pyropia</taxon>
    </lineage>
</organism>
<sequence>MVNERTNVNVSVGRFGRSGGDVYARTDGNVLLRVDPESLAVTGRTSYEAHNKELRGPLSSAHPSTCPETGDTYNFTMDFGAAGATYKVFCVPAEGGLSGAYEVARFDAPPSYIHSFFLTSRYVVLGGWPALFRPLRMLWGGNVANAIDFDAASPATFYHLELPRINPAYATRRHTHTYGASYVEADTERGDFYWNALAKISTVTPAEGTGAAPPTVVEWSEAGCYPSEPVFVARPGGTAEDDGVVLSVVVDVPRQRTFLLVLDAPRFSELARAEVDAVVPLTFHGAFLDEEAAASD</sequence>
<evidence type="ECO:0000313" key="2">
    <source>
        <dbReference type="Proteomes" id="UP000798662"/>
    </source>
</evidence>
<evidence type="ECO:0000313" key="1">
    <source>
        <dbReference type="EMBL" id="KAK1869649.1"/>
    </source>
</evidence>
<accession>A0ACC3CIA4</accession>